<keyword evidence="4 9" id="KW-0863">Zinc-finger</keyword>
<dbReference type="PANTHER" id="PTHR24399:SF23">
    <property type="entry name" value="C2H2-TYPE DOMAIN-CONTAINING PROTEIN"/>
    <property type="match status" value="1"/>
</dbReference>
<dbReference type="GO" id="GO:0000978">
    <property type="term" value="F:RNA polymerase II cis-regulatory region sequence-specific DNA binding"/>
    <property type="evidence" value="ECO:0007669"/>
    <property type="project" value="TreeGrafter"/>
</dbReference>
<evidence type="ECO:0000256" key="4">
    <source>
        <dbReference type="ARBA" id="ARBA00022771"/>
    </source>
</evidence>
<evidence type="ECO:0000256" key="3">
    <source>
        <dbReference type="ARBA" id="ARBA00022737"/>
    </source>
</evidence>
<proteinExistence type="predicted"/>
<reference evidence="12" key="1">
    <citation type="submission" date="2023-04" db="EMBL/GenBank/DDBJ databases">
        <title>Candida boidinii NBRC 10035.</title>
        <authorList>
            <person name="Ichikawa N."/>
            <person name="Sato H."/>
            <person name="Tonouchi N."/>
        </authorList>
    </citation>
    <scope>NUCLEOTIDE SEQUENCE</scope>
    <source>
        <strain evidence="12">NBRC 10035</strain>
    </source>
</reference>
<keyword evidence="6" id="KW-0805">Transcription regulation</keyword>
<dbReference type="Gene3D" id="3.30.160.60">
    <property type="entry name" value="Classic Zinc Finger"/>
    <property type="match status" value="2"/>
</dbReference>
<dbReference type="SMART" id="SM00355">
    <property type="entry name" value="ZnF_C2H2"/>
    <property type="match status" value="2"/>
</dbReference>
<protein>
    <submittedName>
        <fullName evidence="12">Unnamed protein product</fullName>
    </submittedName>
</protein>
<keyword evidence="3" id="KW-0677">Repeat</keyword>
<evidence type="ECO:0000256" key="10">
    <source>
        <dbReference type="SAM" id="MobiDB-lite"/>
    </source>
</evidence>
<name>A0A9W6WIF7_CANBO</name>
<dbReference type="EMBL" id="BSXN01001973">
    <property type="protein sequence ID" value="GME75154.1"/>
    <property type="molecule type" value="Genomic_DNA"/>
</dbReference>
<dbReference type="Proteomes" id="UP001165120">
    <property type="component" value="Unassembled WGS sequence"/>
</dbReference>
<evidence type="ECO:0000256" key="8">
    <source>
        <dbReference type="ARBA" id="ARBA00023242"/>
    </source>
</evidence>
<evidence type="ECO:0000256" key="2">
    <source>
        <dbReference type="ARBA" id="ARBA00022723"/>
    </source>
</evidence>
<dbReference type="GO" id="GO:0008270">
    <property type="term" value="F:zinc ion binding"/>
    <property type="evidence" value="ECO:0007669"/>
    <property type="project" value="UniProtKB-KW"/>
</dbReference>
<keyword evidence="13" id="KW-1185">Reference proteome</keyword>
<keyword evidence="7" id="KW-0804">Transcription</keyword>
<evidence type="ECO:0000256" key="7">
    <source>
        <dbReference type="ARBA" id="ARBA00023163"/>
    </source>
</evidence>
<organism evidence="12 13">
    <name type="scientific">Candida boidinii</name>
    <name type="common">Yeast</name>
    <dbReference type="NCBI Taxonomy" id="5477"/>
    <lineage>
        <taxon>Eukaryota</taxon>
        <taxon>Fungi</taxon>
        <taxon>Dikarya</taxon>
        <taxon>Ascomycota</taxon>
        <taxon>Saccharomycotina</taxon>
        <taxon>Pichiomycetes</taxon>
        <taxon>Pichiales</taxon>
        <taxon>Pichiaceae</taxon>
        <taxon>Ogataea</taxon>
        <taxon>Ogataea/Candida clade</taxon>
    </lineage>
</organism>
<evidence type="ECO:0000256" key="6">
    <source>
        <dbReference type="ARBA" id="ARBA00023015"/>
    </source>
</evidence>
<dbReference type="PROSITE" id="PS50157">
    <property type="entry name" value="ZINC_FINGER_C2H2_2"/>
    <property type="match status" value="2"/>
</dbReference>
<keyword evidence="2" id="KW-0479">Metal-binding</keyword>
<dbReference type="SUPFAM" id="SSF57667">
    <property type="entry name" value="beta-beta-alpha zinc fingers"/>
    <property type="match status" value="1"/>
</dbReference>
<comment type="subcellular location">
    <subcellularLocation>
        <location evidence="1">Nucleus</location>
    </subcellularLocation>
</comment>
<dbReference type="PROSITE" id="PS00028">
    <property type="entry name" value="ZINC_FINGER_C2H2_1"/>
    <property type="match status" value="2"/>
</dbReference>
<dbReference type="GO" id="GO:0001227">
    <property type="term" value="F:DNA-binding transcription repressor activity, RNA polymerase II-specific"/>
    <property type="evidence" value="ECO:0007669"/>
    <property type="project" value="TreeGrafter"/>
</dbReference>
<dbReference type="GO" id="GO:0005654">
    <property type="term" value="C:nucleoplasm"/>
    <property type="evidence" value="ECO:0007669"/>
    <property type="project" value="TreeGrafter"/>
</dbReference>
<dbReference type="AlphaFoldDB" id="A0A9W6WIF7"/>
<sequence>MKPSEARYTEATISDSLSSTTKRSDNSRNNLNLNKNMSILQSNLSSDLICNPIAHQPYSEPTTSNNISAKGMYSYPYSEPQSLNTSAMLQSQLDSSTSFTNHSYIQPKLNSAPQSMPLFSDQYQLNQKHWGNQTSQQQNAAYYSTVSAGVNSGVNAAQAEMTQSSTVDQQQIPNYVASNLSYPYTPTPLANNNLVPIQQIQTVSGSVPTRLVTPGKGNDMFLNGSAQALEPNYSISSSYQSGNEVPRVGANPGYQYYHENLEQLQQQPHYSQSSQYKASSVPQSYPIQDSQKKTLLHTTSLPEIRTATTSAESKSEQQYIPSYMAGSERNTQAVLHQEQSPHQQALQSSTLSQQSNLISSGPNYMTPVNYALNNPISGMSHQHQLIPNILPYSSNSAAVAMGLGMSPGVTGIQMQLDMDRSKRKIKAQSLIRRTCPVCFKTFNRPSGLRIHMNTHTGEKPYQCKWKGCERVFSVRSNMKRHYKLHLKANAKHVNIHQSLIDEDDETEIHGDHGHSHILRETHNTF</sequence>
<comment type="caution">
    <text evidence="12">The sequence shown here is derived from an EMBL/GenBank/DDBJ whole genome shotgun (WGS) entry which is preliminary data.</text>
</comment>
<evidence type="ECO:0000256" key="1">
    <source>
        <dbReference type="ARBA" id="ARBA00004123"/>
    </source>
</evidence>
<feature type="domain" description="C2H2-type" evidence="11">
    <location>
        <begin position="461"/>
        <end position="490"/>
    </location>
</feature>
<dbReference type="InterPro" id="IPR036236">
    <property type="entry name" value="Znf_C2H2_sf"/>
</dbReference>
<dbReference type="InterPro" id="IPR013087">
    <property type="entry name" value="Znf_C2H2_type"/>
</dbReference>
<evidence type="ECO:0000313" key="12">
    <source>
        <dbReference type="EMBL" id="GME75154.1"/>
    </source>
</evidence>
<gene>
    <name evidence="12" type="ORF">Cboi02_000467600</name>
</gene>
<feature type="domain" description="C2H2-type" evidence="11">
    <location>
        <begin position="433"/>
        <end position="460"/>
    </location>
</feature>
<feature type="compositionally biased region" description="Polar residues" evidence="10">
    <location>
        <begin position="11"/>
        <end position="21"/>
    </location>
</feature>
<accession>A0A9W6WIF7</accession>
<evidence type="ECO:0000313" key="13">
    <source>
        <dbReference type="Proteomes" id="UP001165120"/>
    </source>
</evidence>
<keyword evidence="5" id="KW-0862">Zinc</keyword>
<dbReference type="FunFam" id="3.30.160.60:FF:001102">
    <property type="entry name" value="Transcription factor IIIA"/>
    <property type="match status" value="1"/>
</dbReference>
<dbReference type="PANTHER" id="PTHR24399">
    <property type="entry name" value="ZINC FINGER AND BTB DOMAIN-CONTAINING"/>
    <property type="match status" value="1"/>
</dbReference>
<evidence type="ECO:0000256" key="5">
    <source>
        <dbReference type="ARBA" id="ARBA00022833"/>
    </source>
</evidence>
<feature type="region of interest" description="Disordered" evidence="10">
    <location>
        <begin position="1"/>
        <end position="32"/>
    </location>
</feature>
<keyword evidence="8" id="KW-0539">Nucleus</keyword>
<evidence type="ECO:0000256" key="9">
    <source>
        <dbReference type="PROSITE-ProRule" id="PRU00042"/>
    </source>
</evidence>
<dbReference type="Pfam" id="PF00096">
    <property type="entry name" value="zf-C2H2"/>
    <property type="match status" value="2"/>
</dbReference>
<evidence type="ECO:0000259" key="11">
    <source>
        <dbReference type="PROSITE" id="PS50157"/>
    </source>
</evidence>